<evidence type="ECO:0000313" key="2">
    <source>
        <dbReference type="Proteomes" id="UP001501845"/>
    </source>
</evidence>
<dbReference type="Proteomes" id="UP001501845">
    <property type="component" value="Unassembled WGS sequence"/>
</dbReference>
<reference evidence="2" key="1">
    <citation type="journal article" date="2019" name="Int. J. Syst. Evol. Microbiol.">
        <title>The Global Catalogue of Microorganisms (GCM) 10K type strain sequencing project: providing services to taxonomists for standard genome sequencing and annotation.</title>
        <authorList>
            <consortium name="The Broad Institute Genomics Platform"/>
            <consortium name="The Broad Institute Genome Sequencing Center for Infectious Disease"/>
            <person name="Wu L."/>
            <person name="Ma J."/>
        </authorList>
    </citation>
    <scope>NUCLEOTIDE SEQUENCE [LARGE SCALE GENOMIC DNA]</scope>
    <source>
        <strain evidence="2">JCM 17589</strain>
    </source>
</reference>
<name>A0ABP7YJL4_9ACTN</name>
<gene>
    <name evidence="1" type="ORF">GCM10022285_33140</name>
</gene>
<keyword evidence="2" id="KW-1185">Reference proteome</keyword>
<evidence type="ECO:0000313" key="1">
    <source>
        <dbReference type="EMBL" id="GAA4137213.1"/>
    </source>
</evidence>
<dbReference type="EMBL" id="BAABBU010000015">
    <property type="protein sequence ID" value="GAA4137213.1"/>
    <property type="molecule type" value="Genomic_DNA"/>
</dbReference>
<organism evidence="1 2">
    <name type="scientific">Streptomyces tunisiensis</name>
    <dbReference type="NCBI Taxonomy" id="948699"/>
    <lineage>
        <taxon>Bacteria</taxon>
        <taxon>Bacillati</taxon>
        <taxon>Actinomycetota</taxon>
        <taxon>Actinomycetes</taxon>
        <taxon>Kitasatosporales</taxon>
        <taxon>Streptomycetaceae</taxon>
        <taxon>Streptomyces</taxon>
    </lineage>
</organism>
<sequence>MAWLSGYRWLSPRYERGPRNYLAISESPLPCAATRRLIHLTTWDTVGCAACSGVI</sequence>
<accession>A0ABP7YJL4</accession>
<protein>
    <submittedName>
        <fullName evidence="1">Uncharacterized protein</fullName>
    </submittedName>
</protein>
<comment type="caution">
    <text evidence="1">The sequence shown here is derived from an EMBL/GenBank/DDBJ whole genome shotgun (WGS) entry which is preliminary data.</text>
</comment>
<proteinExistence type="predicted"/>